<dbReference type="InterPro" id="IPR047177">
    <property type="entry name" value="Pept_M20A"/>
</dbReference>
<comment type="caution">
    <text evidence="7">The sequence shown here is derived from an EMBL/GenBank/DDBJ whole genome shotgun (WGS) entry which is preliminary data.</text>
</comment>
<accession>A0AAD7F750</accession>
<evidence type="ECO:0000256" key="4">
    <source>
        <dbReference type="ARBA" id="ARBA00022801"/>
    </source>
</evidence>
<dbReference type="GO" id="GO:0046872">
    <property type="term" value="F:metal ion binding"/>
    <property type="evidence" value="ECO:0007669"/>
    <property type="project" value="UniProtKB-KW"/>
</dbReference>
<dbReference type="Proteomes" id="UP001218218">
    <property type="component" value="Unassembled WGS sequence"/>
</dbReference>
<evidence type="ECO:0000256" key="1">
    <source>
        <dbReference type="ARBA" id="ARBA00006247"/>
    </source>
</evidence>
<evidence type="ECO:0000313" key="8">
    <source>
        <dbReference type="Proteomes" id="UP001218218"/>
    </source>
</evidence>
<dbReference type="GO" id="GO:0000328">
    <property type="term" value="C:fungal-type vacuole lumen"/>
    <property type="evidence" value="ECO:0007669"/>
    <property type="project" value="TreeGrafter"/>
</dbReference>
<evidence type="ECO:0000256" key="6">
    <source>
        <dbReference type="SAM" id="MobiDB-lite"/>
    </source>
</evidence>
<comment type="similarity">
    <text evidence="1">Belongs to the peptidase M20A family.</text>
</comment>
<keyword evidence="2" id="KW-0645">Protease</keyword>
<evidence type="ECO:0000256" key="3">
    <source>
        <dbReference type="ARBA" id="ARBA00022723"/>
    </source>
</evidence>
<organism evidence="7 8">
    <name type="scientific">Mycena albidolilacea</name>
    <dbReference type="NCBI Taxonomy" id="1033008"/>
    <lineage>
        <taxon>Eukaryota</taxon>
        <taxon>Fungi</taxon>
        <taxon>Dikarya</taxon>
        <taxon>Basidiomycota</taxon>
        <taxon>Agaricomycotina</taxon>
        <taxon>Agaricomycetes</taxon>
        <taxon>Agaricomycetidae</taxon>
        <taxon>Agaricales</taxon>
        <taxon>Marasmiineae</taxon>
        <taxon>Mycenaceae</taxon>
        <taxon>Mycena</taxon>
    </lineage>
</organism>
<dbReference type="GO" id="GO:0051603">
    <property type="term" value="P:proteolysis involved in protein catabolic process"/>
    <property type="evidence" value="ECO:0007669"/>
    <property type="project" value="TreeGrafter"/>
</dbReference>
<dbReference type="EMBL" id="JARIHO010000001">
    <property type="protein sequence ID" value="KAJ7369203.1"/>
    <property type="molecule type" value="Genomic_DNA"/>
</dbReference>
<name>A0AAD7F750_9AGAR</name>
<keyword evidence="3" id="KW-0479">Metal-binding</keyword>
<dbReference type="AlphaFoldDB" id="A0AAD7F750"/>
<dbReference type="Gene3D" id="1.10.150.900">
    <property type="match status" value="1"/>
</dbReference>
<sequence length="144" mass="15967">MTQAVDIGVKVHALPDEAHAIVNHKITWVQERYIELLAQKAAESNRSVVSACSHSPHHAVNVHRSLTQASARTGLTIVTPYLSTGGTDMRAYLNLTRAIYRFAGIKDSLERISTVDERLHVDGHIGSRNSQRNRGVGFSKPQRF</sequence>
<keyword evidence="5" id="KW-0862">Zinc</keyword>
<evidence type="ECO:0000256" key="5">
    <source>
        <dbReference type="ARBA" id="ARBA00022833"/>
    </source>
</evidence>
<evidence type="ECO:0000256" key="2">
    <source>
        <dbReference type="ARBA" id="ARBA00022670"/>
    </source>
</evidence>
<protein>
    <submittedName>
        <fullName evidence="7">Uncharacterized protein</fullName>
    </submittedName>
</protein>
<keyword evidence="4" id="KW-0378">Hydrolase</keyword>
<proteinExistence type="inferred from homology"/>
<keyword evidence="8" id="KW-1185">Reference proteome</keyword>
<feature type="region of interest" description="Disordered" evidence="6">
    <location>
        <begin position="125"/>
        <end position="144"/>
    </location>
</feature>
<dbReference type="PANTHER" id="PTHR45962">
    <property type="entry name" value="N-FATTY-ACYL-AMINO ACID SYNTHASE/HYDROLASE PM20D1"/>
    <property type="match status" value="1"/>
</dbReference>
<dbReference type="GO" id="GO:0004180">
    <property type="term" value="F:carboxypeptidase activity"/>
    <property type="evidence" value="ECO:0007669"/>
    <property type="project" value="TreeGrafter"/>
</dbReference>
<reference evidence="7" key="1">
    <citation type="submission" date="2023-03" db="EMBL/GenBank/DDBJ databases">
        <title>Massive genome expansion in bonnet fungi (Mycena s.s.) driven by repeated elements and novel gene families across ecological guilds.</title>
        <authorList>
            <consortium name="Lawrence Berkeley National Laboratory"/>
            <person name="Harder C.B."/>
            <person name="Miyauchi S."/>
            <person name="Viragh M."/>
            <person name="Kuo A."/>
            <person name="Thoen E."/>
            <person name="Andreopoulos B."/>
            <person name="Lu D."/>
            <person name="Skrede I."/>
            <person name="Drula E."/>
            <person name="Henrissat B."/>
            <person name="Morin E."/>
            <person name="Kohler A."/>
            <person name="Barry K."/>
            <person name="LaButti K."/>
            <person name="Morin E."/>
            <person name="Salamov A."/>
            <person name="Lipzen A."/>
            <person name="Mereny Z."/>
            <person name="Hegedus B."/>
            <person name="Baldrian P."/>
            <person name="Stursova M."/>
            <person name="Weitz H."/>
            <person name="Taylor A."/>
            <person name="Grigoriev I.V."/>
            <person name="Nagy L.G."/>
            <person name="Martin F."/>
            <person name="Kauserud H."/>
        </authorList>
    </citation>
    <scope>NUCLEOTIDE SEQUENCE</scope>
    <source>
        <strain evidence="7">CBHHK002</strain>
    </source>
</reference>
<gene>
    <name evidence="7" type="ORF">DFH08DRAFT_929082</name>
</gene>
<evidence type="ECO:0000313" key="7">
    <source>
        <dbReference type="EMBL" id="KAJ7369203.1"/>
    </source>
</evidence>
<dbReference type="PANTHER" id="PTHR45962:SF1">
    <property type="entry name" value="N-FATTY-ACYL-AMINO ACID SYNTHASE_HYDROLASE PM20D1"/>
    <property type="match status" value="1"/>
</dbReference>